<feature type="transmembrane region" description="Helical" evidence="8">
    <location>
        <begin position="726"/>
        <end position="751"/>
    </location>
</feature>
<dbReference type="OrthoDB" id="1935484at2759"/>
<protein>
    <recommendedName>
        <fullName evidence="13">Zn(2)-C6 fungal-type domain-containing protein</fullName>
    </recommendedName>
</protein>
<dbReference type="Pfam" id="PF04082">
    <property type="entry name" value="Fungal_trans"/>
    <property type="match status" value="1"/>
</dbReference>
<dbReference type="Pfam" id="PF00172">
    <property type="entry name" value="Zn_clus"/>
    <property type="match status" value="1"/>
</dbReference>
<comment type="subcellular location">
    <subcellularLocation>
        <location evidence="1">Membrane</location>
        <topology evidence="1">Multi-pass membrane protein</topology>
    </subcellularLocation>
</comment>
<feature type="domain" description="Zn(2)-C6 fungal-type" evidence="9">
    <location>
        <begin position="548"/>
        <end position="577"/>
    </location>
</feature>
<dbReference type="InterPro" id="IPR001138">
    <property type="entry name" value="Zn2Cys6_DnaBD"/>
</dbReference>
<feature type="non-terminal residue" evidence="11">
    <location>
        <position position="1166"/>
    </location>
</feature>
<dbReference type="InterPro" id="IPR020846">
    <property type="entry name" value="MFS_dom"/>
</dbReference>
<feature type="transmembrane region" description="Helical" evidence="8">
    <location>
        <begin position="458"/>
        <end position="477"/>
    </location>
</feature>
<feature type="transmembrane region" description="Helical" evidence="8">
    <location>
        <begin position="332"/>
        <end position="349"/>
    </location>
</feature>
<evidence type="ECO:0000256" key="4">
    <source>
        <dbReference type="ARBA" id="ARBA00022723"/>
    </source>
</evidence>
<evidence type="ECO:0000313" key="11">
    <source>
        <dbReference type="EMBL" id="RFU34241.1"/>
    </source>
</evidence>
<keyword evidence="3 8" id="KW-0812">Transmembrane</keyword>
<dbReference type="InterPro" id="IPR036259">
    <property type="entry name" value="MFS_trans_sf"/>
</dbReference>
<dbReference type="GO" id="GO:0000981">
    <property type="term" value="F:DNA-binding transcription factor activity, RNA polymerase II-specific"/>
    <property type="evidence" value="ECO:0007669"/>
    <property type="project" value="InterPro"/>
</dbReference>
<dbReference type="SUPFAM" id="SSF103473">
    <property type="entry name" value="MFS general substrate transporter"/>
    <property type="match status" value="1"/>
</dbReference>
<dbReference type="GO" id="GO:0022857">
    <property type="term" value="F:transmembrane transporter activity"/>
    <property type="evidence" value="ECO:0007669"/>
    <property type="project" value="InterPro"/>
</dbReference>
<evidence type="ECO:0008006" key="13">
    <source>
        <dbReference type="Google" id="ProtNLM"/>
    </source>
</evidence>
<evidence type="ECO:0000256" key="5">
    <source>
        <dbReference type="ARBA" id="ARBA00022989"/>
    </source>
</evidence>
<dbReference type="Gene3D" id="4.10.240.10">
    <property type="entry name" value="Zn(2)-C6 fungal-type DNA-binding domain"/>
    <property type="match status" value="1"/>
</dbReference>
<dbReference type="EMBL" id="NCSJ02000023">
    <property type="protein sequence ID" value="RFU34241.1"/>
    <property type="molecule type" value="Genomic_DNA"/>
</dbReference>
<feature type="transmembrane region" description="Helical" evidence="8">
    <location>
        <begin position="492"/>
        <end position="513"/>
    </location>
</feature>
<sequence length="1166" mass="130810">MKSSQPSKPGSVSGSINDGLVMAIELGGRNSANLKQPDLGSTKEHMLTSEYWVGVYETARYESRHRFDPSLQWTPSEEAKLLDIRIMLWVWIMFSSLDLIRRNINRVVSDNMLPQLHMNTNDFNNGQTIYLFSFLAAELPGGLLSKKIGPDIMTPISICIWGTICACQSLIKNRTGFYITRAILGFSQGGFIPEMVLYLSYFYKSNELPMRLSVFWTAIPLTQIIGALLAAGFFKMEGLQGMKGWQWLFLIEGLMSVVVGLITFFLLPASITETGRILKGKAKWLNGESGWFTEREEGILVNRILRDDPSKGDMNNRQHVDLKGIWTALKDVHLWPLYVLGVLAYIPYQPAANYLPLTLTTLGYSVFEANMLAVPGYFIFFILIIVWLSEKFHERLLFSAWSNIWTLPFLIALVCIPPTASPWVRYALLTGVNGIPYTHAILVGMISRNANSVGTRAVSAALYNICYQFGSIVAVNIYRNDDKPYYYRGNKILVGMSSANIVLFILTKIYYLYINRQKERKWKAMTEDQKIDYLTSTTDSGSKKLNFQCKRCQDRKIKCSRTSPCRKCVEAGVKCEFRGDGVKRSPISREYTSALESRVAMLESFLSELKSASSNERDNMIKGINLVDHLPSVNQSTQINATNDVLRPFWIKSNTGSPIYYGPASIGAVELLSSSSPHHLPRQPPMFEVSASSLHNHVIYQCLALSFRWQHFCAMIIDRDRFLTDFLLGLSAGQHCSVALVYAICALGALMATDSKVRILADRFNILAQDILMSQRFEIPSLPTLQALLCSAFFEIGKNNVSKGWMLSGMAFRMAHDLGLQRDATISSTQGEIDMSPAEVDMRRHINHPLWERWLEDQGLGYLNDPELTPSYCSVFKKHIELGKIIQDMLAQIFAPGKESSRESSRWVQLCLNQLNARFWNWHDSLPGDMRWNRWGSSFETVYPNIASMHMLYHTARISLNRPFLSTASDTGLSPASVSSDNSSQSATVCDTSVDVIVSIIQRFKNQHSLKNAPLSFVHGAISAVNIILTTSHYQQGILSTTEDTNLRTLVAALAEMSYSWSLAETARNGIQNLLSTRRCSSEESESIPAVYISNDMYDLPPEGFTVDLNQAFADGAPHFDMYSSSFEDITSSSLYFGGFEDNSYLEGSVGSTDDGTQAWAVSTNP</sequence>
<evidence type="ECO:0000259" key="10">
    <source>
        <dbReference type="PROSITE" id="PS50850"/>
    </source>
</evidence>
<dbReference type="GO" id="GO:0006351">
    <property type="term" value="P:DNA-templated transcription"/>
    <property type="evidence" value="ECO:0007669"/>
    <property type="project" value="InterPro"/>
</dbReference>
<dbReference type="AlphaFoldDB" id="A0A3E2HMH4"/>
<keyword evidence="6 8" id="KW-0472">Membrane</keyword>
<dbReference type="GO" id="GO:0016020">
    <property type="term" value="C:membrane"/>
    <property type="evidence" value="ECO:0007669"/>
    <property type="project" value="UniProtKB-SubCell"/>
</dbReference>
<feature type="transmembrane region" description="Helical" evidence="8">
    <location>
        <begin position="426"/>
        <end position="446"/>
    </location>
</feature>
<dbReference type="CDD" id="cd12148">
    <property type="entry name" value="fungal_TF_MHR"/>
    <property type="match status" value="1"/>
</dbReference>
<dbReference type="Proteomes" id="UP000258309">
    <property type="component" value="Unassembled WGS sequence"/>
</dbReference>
<accession>A0A3E2HMH4</accession>
<dbReference type="GO" id="GO:0008270">
    <property type="term" value="F:zinc ion binding"/>
    <property type="evidence" value="ECO:0007669"/>
    <property type="project" value="InterPro"/>
</dbReference>
<gene>
    <name evidence="11" type="ORF">B7463_g2082</name>
</gene>
<evidence type="ECO:0000256" key="6">
    <source>
        <dbReference type="ARBA" id="ARBA00023136"/>
    </source>
</evidence>
<dbReference type="FunFam" id="1.20.1250.20:FF:000106">
    <property type="entry name" value="MFS transporter, putative"/>
    <property type="match status" value="1"/>
</dbReference>
<feature type="transmembrane region" description="Helical" evidence="8">
    <location>
        <begin position="214"/>
        <end position="234"/>
    </location>
</feature>
<dbReference type="SUPFAM" id="SSF57701">
    <property type="entry name" value="Zn2/Cys6 DNA-binding domain"/>
    <property type="match status" value="1"/>
</dbReference>
<dbReference type="Gene3D" id="1.20.1250.20">
    <property type="entry name" value="MFS general substrate transporter like domains"/>
    <property type="match status" value="1"/>
</dbReference>
<evidence type="ECO:0000313" key="12">
    <source>
        <dbReference type="Proteomes" id="UP000258309"/>
    </source>
</evidence>
<dbReference type="InterPro" id="IPR007219">
    <property type="entry name" value="XnlR_reg_dom"/>
</dbReference>
<dbReference type="PANTHER" id="PTHR43791:SF65">
    <property type="entry name" value="MAJOR FACILITATOR SUPERFAMILY (MFS) PROFILE DOMAIN-CONTAINING PROTEIN-RELATED"/>
    <property type="match status" value="1"/>
</dbReference>
<feature type="transmembrane region" description="Helical" evidence="8">
    <location>
        <begin position="369"/>
        <end position="388"/>
    </location>
</feature>
<dbReference type="Pfam" id="PF07690">
    <property type="entry name" value="MFS_1"/>
    <property type="match status" value="1"/>
</dbReference>
<keyword evidence="2" id="KW-0813">Transport</keyword>
<comment type="caution">
    <text evidence="11">The sequence shown here is derived from an EMBL/GenBank/DDBJ whole genome shotgun (WGS) entry which is preliminary data.</text>
</comment>
<dbReference type="PROSITE" id="PS50850">
    <property type="entry name" value="MFS"/>
    <property type="match status" value="1"/>
</dbReference>
<evidence type="ECO:0000259" key="9">
    <source>
        <dbReference type="PROSITE" id="PS50048"/>
    </source>
</evidence>
<evidence type="ECO:0000256" key="8">
    <source>
        <dbReference type="SAM" id="Phobius"/>
    </source>
</evidence>
<keyword evidence="5 8" id="KW-1133">Transmembrane helix</keyword>
<evidence type="ECO:0000256" key="3">
    <source>
        <dbReference type="ARBA" id="ARBA00022692"/>
    </source>
</evidence>
<feature type="domain" description="Major facilitator superfamily (MFS) profile" evidence="10">
    <location>
        <begin position="84"/>
        <end position="517"/>
    </location>
</feature>
<keyword evidence="4" id="KW-0479">Metal-binding</keyword>
<dbReference type="InterPro" id="IPR036864">
    <property type="entry name" value="Zn2-C6_fun-type_DNA-bd_sf"/>
</dbReference>
<feature type="non-terminal residue" evidence="11">
    <location>
        <position position="1"/>
    </location>
</feature>
<evidence type="ECO:0000256" key="2">
    <source>
        <dbReference type="ARBA" id="ARBA00022448"/>
    </source>
</evidence>
<evidence type="ECO:0000256" key="7">
    <source>
        <dbReference type="ARBA" id="ARBA00023242"/>
    </source>
</evidence>
<dbReference type="InterPro" id="IPR011701">
    <property type="entry name" value="MFS"/>
</dbReference>
<dbReference type="CDD" id="cd00067">
    <property type="entry name" value="GAL4"/>
    <property type="match status" value="1"/>
</dbReference>
<feature type="transmembrane region" description="Helical" evidence="8">
    <location>
        <begin position="400"/>
        <end position="420"/>
    </location>
</feature>
<organism evidence="11 12">
    <name type="scientific">Scytalidium lignicola</name>
    <name type="common">Hyphomycete</name>
    <dbReference type="NCBI Taxonomy" id="5539"/>
    <lineage>
        <taxon>Eukaryota</taxon>
        <taxon>Fungi</taxon>
        <taxon>Dikarya</taxon>
        <taxon>Ascomycota</taxon>
        <taxon>Pezizomycotina</taxon>
        <taxon>Leotiomycetes</taxon>
        <taxon>Leotiomycetes incertae sedis</taxon>
        <taxon>Scytalidium</taxon>
    </lineage>
</organism>
<dbReference type="SMART" id="SM00066">
    <property type="entry name" value="GAL4"/>
    <property type="match status" value="1"/>
</dbReference>
<feature type="transmembrane region" description="Helical" evidence="8">
    <location>
        <begin position="177"/>
        <end position="202"/>
    </location>
</feature>
<keyword evidence="7" id="KW-0539">Nucleus</keyword>
<feature type="transmembrane region" description="Helical" evidence="8">
    <location>
        <begin position="246"/>
        <end position="267"/>
    </location>
</feature>
<name>A0A3E2HMH4_SCYLI</name>
<keyword evidence="12" id="KW-1185">Reference proteome</keyword>
<reference evidence="11 12" key="1">
    <citation type="submission" date="2018-05" db="EMBL/GenBank/DDBJ databases">
        <title>Draft genome sequence of Scytalidium lignicola DSM 105466, a ubiquitous saprotrophic fungus.</title>
        <authorList>
            <person name="Buettner E."/>
            <person name="Gebauer A.M."/>
            <person name="Hofrichter M."/>
            <person name="Liers C."/>
            <person name="Kellner H."/>
        </authorList>
    </citation>
    <scope>NUCLEOTIDE SEQUENCE [LARGE SCALE GENOMIC DNA]</scope>
    <source>
        <strain evidence="11 12">DSM 105466</strain>
    </source>
</reference>
<dbReference type="PROSITE" id="PS50048">
    <property type="entry name" value="ZN2_CY6_FUNGAL_2"/>
    <property type="match status" value="1"/>
</dbReference>
<proteinExistence type="predicted"/>
<evidence type="ECO:0000256" key="1">
    <source>
        <dbReference type="ARBA" id="ARBA00004141"/>
    </source>
</evidence>
<dbReference type="PANTHER" id="PTHR43791">
    <property type="entry name" value="PERMEASE-RELATED"/>
    <property type="match status" value="1"/>
</dbReference>
<dbReference type="GO" id="GO:0003677">
    <property type="term" value="F:DNA binding"/>
    <property type="evidence" value="ECO:0007669"/>
    <property type="project" value="InterPro"/>
</dbReference>